<gene>
    <name evidence="12" type="ORF">H9651_13050</name>
</gene>
<sequence>MAIQDYVRILRRNLVLIISLTLIGVSAGALAALTTPASYSASTQLYVAVGGDKGSSSELNQGTSFARQAVTSYVSVIASSIVLDPVIEQLGLDETAEELAARVHASAGLNSVVIDVTVDDASPERAARIANAVGESFTAVVAARLEAPTGDRPSPVRIETLQPAQVPLAPTAPNMRLSLALGGLLGLAAGVGIALLREVLDTRIRTVKDVEEITGAPTLGGIALDPEAKKRPLVVAAAARDPRAEAYRSLRTNMQFLAIGGGAAAYVITSAGPSEGKSTTAANLAIAFAETGARVALLDGDLRKPKVADYFGIEGGLGLADVLVGRVAASDVIQRWGRGTLFLLPAGTVPPNPAELLGSTAMGKLMGELKAAFDVIIIDAPPTLLVTDAAVVSRFTDGAIVVAAAGSTTRPRLASAVQSIEAVGSQVLGTVVTMVPTAGADKTAYGTYAYASH</sequence>
<evidence type="ECO:0000256" key="3">
    <source>
        <dbReference type="ARBA" id="ARBA00022475"/>
    </source>
</evidence>
<evidence type="ECO:0000313" key="13">
    <source>
        <dbReference type="Proteomes" id="UP000648352"/>
    </source>
</evidence>
<keyword evidence="13" id="KW-1185">Reference proteome</keyword>
<comment type="similarity">
    <text evidence="2">Belongs to the CpsC/CapA family.</text>
</comment>
<feature type="chain" id="PRO_5047445764" evidence="9">
    <location>
        <begin position="32"/>
        <end position="453"/>
    </location>
</feature>
<organism evidence="12 13">
    <name type="scientific">Microbacterium pullorum</name>
    <dbReference type="NCBI Taxonomy" id="2762236"/>
    <lineage>
        <taxon>Bacteria</taxon>
        <taxon>Bacillati</taxon>
        <taxon>Actinomycetota</taxon>
        <taxon>Actinomycetes</taxon>
        <taxon>Micrococcales</taxon>
        <taxon>Microbacteriaceae</taxon>
        <taxon>Microbacterium</taxon>
    </lineage>
</organism>
<dbReference type="Pfam" id="PF02706">
    <property type="entry name" value="Wzz"/>
    <property type="match status" value="1"/>
</dbReference>
<evidence type="ECO:0000259" key="11">
    <source>
        <dbReference type="Pfam" id="PF02706"/>
    </source>
</evidence>
<feature type="domain" description="CobQ/CobB/MinD/ParA nucleotide binding" evidence="10">
    <location>
        <begin position="267"/>
        <end position="435"/>
    </location>
</feature>
<dbReference type="RefSeq" id="WP_191719763.1">
    <property type="nucleotide sequence ID" value="NZ_JACSQP010000009.1"/>
</dbReference>
<evidence type="ECO:0000313" key="12">
    <source>
        <dbReference type="EMBL" id="MBD7958571.1"/>
    </source>
</evidence>
<keyword evidence="3" id="KW-1003">Cell membrane</keyword>
<dbReference type="InterPro" id="IPR003856">
    <property type="entry name" value="LPS_length_determ_N"/>
</dbReference>
<evidence type="ECO:0000256" key="4">
    <source>
        <dbReference type="ARBA" id="ARBA00022692"/>
    </source>
</evidence>
<evidence type="ECO:0000256" key="6">
    <source>
        <dbReference type="ARBA" id="ARBA00022840"/>
    </source>
</evidence>
<evidence type="ECO:0000256" key="2">
    <source>
        <dbReference type="ARBA" id="ARBA00006683"/>
    </source>
</evidence>
<comment type="subcellular location">
    <subcellularLocation>
        <location evidence="1">Cell membrane</location>
        <topology evidence="1">Multi-pass membrane protein</topology>
    </subcellularLocation>
</comment>
<accession>A0ABR8S521</accession>
<name>A0ABR8S521_9MICO</name>
<dbReference type="Proteomes" id="UP000648352">
    <property type="component" value="Unassembled WGS sequence"/>
</dbReference>
<feature type="signal peptide" evidence="9">
    <location>
        <begin position="1"/>
        <end position="31"/>
    </location>
</feature>
<evidence type="ECO:0000256" key="5">
    <source>
        <dbReference type="ARBA" id="ARBA00022741"/>
    </source>
</evidence>
<evidence type="ECO:0000256" key="8">
    <source>
        <dbReference type="ARBA" id="ARBA00023136"/>
    </source>
</evidence>
<dbReference type="SUPFAM" id="SSF52540">
    <property type="entry name" value="P-loop containing nucleoside triphosphate hydrolases"/>
    <property type="match status" value="1"/>
</dbReference>
<keyword evidence="8" id="KW-0472">Membrane</keyword>
<dbReference type="Gene3D" id="3.40.50.300">
    <property type="entry name" value="P-loop containing nucleotide triphosphate hydrolases"/>
    <property type="match status" value="1"/>
</dbReference>
<dbReference type="EC" id="2.7.10.2" evidence="12"/>
<evidence type="ECO:0000256" key="9">
    <source>
        <dbReference type="SAM" id="SignalP"/>
    </source>
</evidence>
<dbReference type="GO" id="GO:0004715">
    <property type="term" value="F:non-membrane spanning protein tyrosine kinase activity"/>
    <property type="evidence" value="ECO:0007669"/>
    <property type="project" value="UniProtKB-EC"/>
</dbReference>
<proteinExistence type="inferred from homology"/>
<dbReference type="NCBIfam" id="TIGR01007">
    <property type="entry name" value="eps_fam"/>
    <property type="match status" value="1"/>
</dbReference>
<keyword evidence="6" id="KW-0067">ATP-binding</keyword>
<protein>
    <submittedName>
        <fullName evidence="12">Polysaccharide biosynthesis tyrosine autokinase</fullName>
        <ecNumber evidence="12">2.7.10.2</ecNumber>
    </submittedName>
</protein>
<keyword evidence="4" id="KW-0812">Transmembrane</keyword>
<evidence type="ECO:0000256" key="1">
    <source>
        <dbReference type="ARBA" id="ARBA00004651"/>
    </source>
</evidence>
<dbReference type="InterPro" id="IPR005702">
    <property type="entry name" value="Wzc-like_C"/>
</dbReference>
<dbReference type="CDD" id="cd05387">
    <property type="entry name" value="BY-kinase"/>
    <property type="match status" value="1"/>
</dbReference>
<evidence type="ECO:0000256" key="7">
    <source>
        <dbReference type="ARBA" id="ARBA00022989"/>
    </source>
</evidence>
<comment type="caution">
    <text evidence="12">The sequence shown here is derived from an EMBL/GenBank/DDBJ whole genome shotgun (WGS) entry which is preliminary data.</text>
</comment>
<dbReference type="InterPro" id="IPR027417">
    <property type="entry name" value="P-loop_NTPase"/>
</dbReference>
<dbReference type="EMBL" id="JACSQP010000009">
    <property type="protein sequence ID" value="MBD7958571.1"/>
    <property type="molecule type" value="Genomic_DNA"/>
</dbReference>
<dbReference type="PANTHER" id="PTHR32309:SF13">
    <property type="entry name" value="FERRIC ENTEROBACTIN TRANSPORT PROTEIN FEPE"/>
    <property type="match status" value="1"/>
</dbReference>
<dbReference type="PANTHER" id="PTHR32309">
    <property type="entry name" value="TYROSINE-PROTEIN KINASE"/>
    <property type="match status" value="1"/>
</dbReference>
<feature type="domain" description="Polysaccharide chain length determinant N-terminal" evidence="11">
    <location>
        <begin position="4"/>
        <end position="90"/>
    </location>
</feature>
<reference evidence="12 13" key="1">
    <citation type="submission" date="2020-08" db="EMBL/GenBank/DDBJ databases">
        <title>A Genomic Blueprint of the Chicken Gut Microbiome.</title>
        <authorList>
            <person name="Gilroy R."/>
            <person name="Ravi A."/>
            <person name="Getino M."/>
            <person name="Pursley I."/>
            <person name="Horton D.L."/>
            <person name="Alikhan N.-F."/>
            <person name="Baker D."/>
            <person name="Gharbi K."/>
            <person name="Hall N."/>
            <person name="Watson M."/>
            <person name="Adriaenssens E.M."/>
            <person name="Foster-Nyarko E."/>
            <person name="Jarju S."/>
            <person name="Secka A."/>
            <person name="Antonio M."/>
            <person name="Oren A."/>
            <person name="Chaudhuri R."/>
            <person name="La Ragione R.M."/>
            <person name="Hildebrand F."/>
            <person name="Pallen M.J."/>
        </authorList>
    </citation>
    <scope>NUCLEOTIDE SEQUENCE [LARGE SCALE GENOMIC DNA]</scope>
    <source>
        <strain evidence="12 13">Sa4CUA7</strain>
    </source>
</reference>
<keyword evidence="12" id="KW-0808">Transferase</keyword>
<keyword evidence="9" id="KW-0732">Signal</keyword>
<dbReference type="Pfam" id="PF01656">
    <property type="entry name" value="CbiA"/>
    <property type="match status" value="1"/>
</dbReference>
<dbReference type="InterPro" id="IPR002586">
    <property type="entry name" value="CobQ/CobB/MinD/ParA_Nub-bd_dom"/>
</dbReference>
<evidence type="ECO:0000259" key="10">
    <source>
        <dbReference type="Pfam" id="PF01656"/>
    </source>
</evidence>
<keyword evidence="5" id="KW-0547">Nucleotide-binding</keyword>
<dbReference type="InterPro" id="IPR050445">
    <property type="entry name" value="Bact_polysacc_biosynth/exp"/>
</dbReference>
<keyword evidence="7" id="KW-1133">Transmembrane helix</keyword>